<dbReference type="Proteomes" id="UP001500016">
    <property type="component" value="Unassembled WGS sequence"/>
</dbReference>
<proteinExistence type="predicted"/>
<sequence>MDDKDGPLGVAGAAAATALAAWFTVTALSQHPDRTNFDRIRHLDWIGLGIPDWRFFAPNPAQQDYRLFHRSLDADGNETAWREAMPMAPRRWTQALWFPSRRQDKGFFDLMSQTVTLMNEPRAKVADTVPYRLLAGHVEHELRAERRHSGRPLPRGFQFLVAQDGGYDDEETPSYLFTSAFIPLTP</sequence>
<dbReference type="RefSeq" id="WP_344528863.1">
    <property type="nucleotide sequence ID" value="NZ_BAAAPE010000008.1"/>
</dbReference>
<keyword evidence="2" id="KW-1185">Reference proteome</keyword>
<organism evidence="1 2">
    <name type="scientific">Streptomyces albiaxialis</name>
    <dbReference type="NCBI Taxonomy" id="329523"/>
    <lineage>
        <taxon>Bacteria</taxon>
        <taxon>Bacillati</taxon>
        <taxon>Actinomycetota</taxon>
        <taxon>Actinomycetes</taxon>
        <taxon>Kitasatosporales</taxon>
        <taxon>Streptomycetaceae</taxon>
        <taxon>Streptomyces</taxon>
    </lineage>
</organism>
<dbReference type="EMBL" id="BAAAPE010000008">
    <property type="protein sequence ID" value="GAA2077646.1"/>
    <property type="molecule type" value="Genomic_DNA"/>
</dbReference>
<evidence type="ECO:0000313" key="1">
    <source>
        <dbReference type="EMBL" id="GAA2077646.1"/>
    </source>
</evidence>
<accession>A0ABP5HI16</accession>
<reference evidence="2" key="1">
    <citation type="journal article" date="2019" name="Int. J. Syst. Evol. Microbiol.">
        <title>The Global Catalogue of Microorganisms (GCM) 10K type strain sequencing project: providing services to taxonomists for standard genome sequencing and annotation.</title>
        <authorList>
            <consortium name="The Broad Institute Genomics Platform"/>
            <consortium name="The Broad Institute Genome Sequencing Center for Infectious Disease"/>
            <person name="Wu L."/>
            <person name="Ma J."/>
        </authorList>
    </citation>
    <scope>NUCLEOTIDE SEQUENCE [LARGE SCALE GENOMIC DNA]</scope>
    <source>
        <strain evidence="2">JCM 15478</strain>
    </source>
</reference>
<gene>
    <name evidence="1" type="ORF">GCM10009801_33880</name>
</gene>
<comment type="caution">
    <text evidence="1">The sequence shown here is derived from an EMBL/GenBank/DDBJ whole genome shotgun (WGS) entry which is preliminary data.</text>
</comment>
<evidence type="ECO:0000313" key="2">
    <source>
        <dbReference type="Proteomes" id="UP001500016"/>
    </source>
</evidence>
<protein>
    <submittedName>
        <fullName evidence="1">Uncharacterized protein</fullName>
    </submittedName>
</protein>
<name>A0ABP5HI16_9ACTN</name>